<reference evidence="3 4" key="1">
    <citation type="submission" date="2024-07" db="EMBL/GenBank/DDBJ databases">
        <title>Characterization of a bacterium isolated from hydrolysated instant sea cucumber by whole-genome sequencing and metabolomics.</title>
        <authorList>
            <person name="Luo X."/>
            <person name="Zhang Z."/>
            <person name="Zheng Z."/>
            <person name="Zhang W."/>
            <person name="Ming T."/>
            <person name="Jiao L."/>
            <person name="Su X."/>
            <person name="Kong F."/>
            <person name="Xu J."/>
        </authorList>
    </citation>
    <scope>NUCLEOTIDE SEQUENCE [LARGE SCALE GENOMIC DNA]</scope>
    <source>
        <strain evidence="3 4">XL-2024</strain>
    </source>
</reference>
<dbReference type="RefSeq" id="WP_368636982.1">
    <property type="nucleotide sequence ID" value="NZ_JBFRHK010000008.1"/>
</dbReference>
<name>A0ABV3VZH3_9BACI</name>
<evidence type="ECO:0000313" key="4">
    <source>
        <dbReference type="Proteomes" id="UP001558534"/>
    </source>
</evidence>
<evidence type="ECO:0000313" key="3">
    <source>
        <dbReference type="EMBL" id="MEX3746328.1"/>
    </source>
</evidence>
<dbReference type="Proteomes" id="UP001558534">
    <property type="component" value="Unassembled WGS sequence"/>
</dbReference>
<dbReference type="Pfam" id="PF06054">
    <property type="entry name" value="CoiA_nuc"/>
    <property type="match status" value="1"/>
</dbReference>
<dbReference type="InterPro" id="IPR057253">
    <property type="entry name" value="CoiA-like_N"/>
</dbReference>
<feature type="domain" description="Competence protein CoiA nuclease-like" evidence="1">
    <location>
        <begin position="68"/>
        <end position="218"/>
    </location>
</feature>
<proteinExistence type="predicted"/>
<dbReference type="EMBL" id="JBFRHK010000008">
    <property type="protein sequence ID" value="MEX3746328.1"/>
    <property type="molecule type" value="Genomic_DNA"/>
</dbReference>
<feature type="domain" description="Competence protein CoiA-like N-terminal" evidence="2">
    <location>
        <begin position="16"/>
        <end position="60"/>
    </location>
</feature>
<sequence length="373" mass="44124">MLSAYNEQQQLFLPYQYSREALQQSRQQMKFYCPQCLQPVQLKIGKYNIPHFAHIANKSCVQLFSEGESKLHYQGKIQLFEWLRKLGHTVKLEPYLPKLSQRPDLLLIKEQQQIAIEFQCSAISHEKWLLRTSGYEKNSIQPLWLFQTPQRQSTQGIQKIFISPIMQKMITTTAQGLSYLVSYDAKTSRFIYWTNLLHVHGHTFIGKVQELAIHKQHFPFYQPTSITKEEFRLYWQLYKKHCKQFVYQRLIHSKKGARDSFLRCSYELRLSLTAMPDYVGVPVKDAEAIPLFPIEWQTILHYFCRGLQLLPHEMDERDIRLFLRQQNVEITDRAVQAIKNYGIVIAKSYQKNDCFPDICEQVYAHLFAIATIY</sequence>
<comment type="caution">
    <text evidence="3">The sequence shown here is derived from an EMBL/GenBank/DDBJ whole genome shotgun (WGS) entry which is preliminary data.</text>
</comment>
<dbReference type="InterPro" id="IPR010330">
    <property type="entry name" value="CoiA_nuc"/>
</dbReference>
<accession>A0ABV3VZH3</accession>
<keyword evidence="4" id="KW-1185">Reference proteome</keyword>
<gene>
    <name evidence="3" type="ORF">AB1300_14395</name>
</gene>
<dbReference type="Pfam" id="PF25164">
    <property type="entry name" value="CoiA_N"/>
    <property type="match status" value="1"/>
</dbReference>
<dbReference type="PIRSF" id="PIRSF007487">
    <property type="entry name" value="Competence-induced_CoiA_bac"/>
    <property type="match status" value="1"/>
</dbReference>
<evidence type="ECO:0000259" key="2">
    <source>
        <dbReference type="Pfam" id="PF25164"/>
    </source>
</evidence>
<protein>
    <submittedName>
        <fullName evidence="3">Competence protein CoiA</fullName>
    </submittedName>
</protein>
<dbReference type="InterPro" id="IPR021176">
    <property type="entry name" value="Competence-induced_CoiA"/>
</dbReference>
<organism evidence="3 4">
    <name type="scientific">Lysinibacillus xylanilyticus</name>
    <dbReference type="NCBI Taxonomy" id="582475"/>
    <lineage>
        <taxon>Bacteria</taxon>
        <taxon>Bacillati</taxon>
        <taxon>Bacillota</taxon>
        <taxon>Bacilli</taxon>
        <taxon>Bacillales</taxon>
        <taxon>Bacillaceae</taxon>
        <taxon>Lysinibacillus</taxon>
    </lineage>
</organism>
<evidence type="ECO:0000259" key="1">
    <source>
        <dbReference type="Pfam" id="PF06054"/>
    </source>
</evidence>